<dbReference type="OrthoDB" id="2055105at2"/>
<gene>
    <name evidence="1" type="ORF">E5Z56_05470</name>
</gene>
<dbReference type="AlphaFoldDB" id="A0A4P8XUU3"/>
<evidence type="ECO:0000313" key="1">
    <source>
        <dbReference type="EMBL" id="QCT06846.1"/>
    </source>
</evidence>
<dbReference type="EMBL" id="CP039381">
    <property type="protein sequence ID" value="QCT06846.1"/>
    <property type="molecule type" value="Genomic_DNA"/>
</dbReference>
<dbReference type="RefSeq" id="WP_138156926.1">
    <property type="nucleotide sequence ID" value="NZ_CP039381.1"/>
</dbReference>
<dbReference type="Proteomes" id="UP000301475">
    <property type="component" value="Chromosome"/>
</dbReference>
<organism evidence="1 2">
    <name type="scientific">Ruminococcus bovis</name>
    <dbReference type="NCBI Taxonomy" id="2564099"/>
    <lineage>
        <taxon>Bacteria</taxon>
        <taxon>Bacillati</taxon>
        <taxon>Bacillota</taxon>
        <taxon>Clostridia</taxon>
        <taxon>Eubacteriales</taxon>
        <taxon>Oscillospiraceae</taxon>
        <taxon>Ruminococcus</taxon>
    </lineage>
</organism>
<proteinExistence type="predicted"/>
<reference evidence="1 2" key="1">
    <citation type="submission" date="2019-04" db="EMBL/GenBank/DDBJ databases">
        <authorList>
            <person name="Embree M."/>
            <person name="Gaffney J.R."/>
        </authorList>
    </citation>
    <scope>NUCLEOTIDE SEQUENCE [LARGE SCALE GENOMIC DNA]</scope>
    <source>
        <strain evidence="1 2">JE7A12</strain>
    </source>
</reference>
<keyword evidence="2" id="KW-1185">Reference proteome</keyword>
<name>A0A4P8XUU3_9FIRM</name>
<accession>A0A4P8XUU3</accession>
<dbReference type="KEGG" id="ruj:E5Z56_05470"/>
<protein>
    <submittedName>
        <fullName evidence="1">Uncharacterized protein</fullName>
    </submittedName>
</protein>
<evidence type="ECO:0000313" key="2">
    <source>
        <dbReference type="Proteomes" id="UP000301475"/>
    </source>
</evidence>
<sequence>MYKLKTVENMVLNVLISNPDARDDDMRLYFYVCRDCISETHGEADLSFEEVMTNYKELGCPGFESVRRTRQKIQAILPELGCSPAARRRRNKGVVAYTNYALDREGN</sequence>